<dbReference type="Proteomes" id="UP001066276">
    <property type="component" value="Chromosome 4_1"/>
</dbReference>
<accession>A0AAV7SZE7</accession>
<gene>
    <name evidence="2" type="ORF">NDU88_001420</name>
</gene>
<evidence type="ECO:0000313" key="2">
    <source>
        <dbReference type="EMBL" id="KAJ1169527.1"/>
    </source>
</evidence>
<feature type="compositionally biased region" description="Basic and acidic residues" evidence="1">
    <location>
        <begin position="73"/>
        <end position="82"/>
    </location>
</feature>
<dbReference type="EMBL" id="JANPWB010000007">
    <property type="protein sequence ID" value="KAJ1169527.1"/>
    <property type="molecule type" value="Genomic_DNA"/>
</dbReference>
<proteinExistence type="predicted"/>
<comment type="caution">
    <text evidence="2">The sequence shown here is derived from an EMBL/GenBank/DDBJ whole genome shotgun (WGS) entry which is preliminary data.</text>
</comment>
<evidence type="ECO:0000256" key="1">
    <source>
        <dbReference type="SAM" id="MobiDB-lite"/>
    </source>
</evidence>
<evidence type="ECO:0000313" key="3">
    <source>
        <dbReference type="Proteomes" id="UP001066276"/>
    </source>
</evidence>
<feature type="region of interest" description="Disordered" evidence="1">
    <location>
        <begin position="1"/>
        <end position="82"/>
    </location>
</feature>
<organism evidence="2 3">
    <name type="scientific">Pleurodeles waltl</name>
    <name type="common">Iberian ribbed newt</name>
    <dbReference type="NCBI Taxonomy" id="8319"/>
    <lineage>
        <taxon>Eukaryota</taxon>
        <taxon>Metazoa</taxon>
        <taxon>Chordata</taxon>
        <taxon>Craniata</taxon>
        <taxon>Vertebrata</taxon>
        <taxon>Euteleostomi</taxon>
        <taxon>Amphibia</taxon>
        <taxon>Batrachia</taxon>
        <taxon>Caudata</taxon>
        <taxon>Salamandroidea</taxon>
        <taxon>Salamandridae</taxon>
        <taxon>Pleurodelinae</taxon>
        <taxon>Pleurodeles</taxon>
    </lineage>
</organism>
<protein>
    <submittedName>
        <fullName evidence="2">Uncharacterized protein</fullName>
    </submittedName>
</protein>
<reference evidence="2" key="1">
    <citation type="journal article" date="2022" name="bioRxiv">
        <title>Sequencing and chromosome-scale assembly of the giantPleurodeles waltlgenome.</title>
        <authorList>
            <person name="Brown T."/>
            <person name="Elewa A."/>
            <person name="Iarovenko S."/>
            <person name="Subramanian E."/>
            <person name="Araus A.J."/>
            <person name="Petzold A."/>
            <person name="Susuki M."/>
            <person name="Suzuki K.-i.T."/>
            <person name="Hayashi T."/>
            <person name="Toyoda A."/>
            <person name="Oliveira C."/>
            <person name="Osipova E."/>
            <person name="Leigh N.D."/>
            <person name="Simon A."/>
            <person name="Yun M.H."/>
        </authorList>
    </citation>
    <scope>NUCLEOTIDE SEQUENCE</scope>
    <source>
        <strain evidence="2">20211129_DDA</strain>
        <tissue evidence="2">Liver</tissue>
    </source>
</reference>
<keyword evidence="3" id="KW-1185">Reference proteome</keyword>
<dbReference type="AlphaFoldDB" id="A0AAV7SZE7"/>
<sequence>MFIGRNATCRQQQAPSRGPRTRPERQNPNQDGGSARSVLPDPGLRTGLLTQPPRVEPLRVTQRALGPGLSPPRAEERSGSHR</sequence>
<name>A0AAV7SZE7_PLEWA</name>